<keyword evidence="1" id="KW-0472">Membrane</keyword>
<dbReference type="GO" id="GO:0005794">
    <property type="term" value="C:Golgi apparatus"/>
    <property type="evidence" value="ECO:0007669"/>
    <property type="project" value="TreeGrafter"/>
</dbReference>
<name>A0AAD9JAK9_9ANNE</name>
<dbReference type="PANTHER" id="PTHR21229">
    <property type="entry name" value="LUNG SEVEN TRANSMEMBRANE RECEPTOR"/>
    <property type="match status" value="1"/>
</dbReference>
<dbReference type="AlphaFoldDB" id="A0AAD9JAK9"/>
<feature type="signal peptide" evidence="2">
    <location>
        <begin position="1"/>
        <end position="23"/>
    </location>
</feature>
<proteinExistence type="predicted"/>
<gene>
    <name evidence="3" type="ORF">LSH36_447g02020</name>
</gene>
<feature type="transmembrane region" description="Helical" evidence="1">
    <location>
        <begin position="274"/>
        <end position="292"/>
    </location>
</feature>
<dbReference type="Proteomes" id="UP001208570">
    <property type="component" value="Unassembled WGS sequence"/>
</dbReference>
<dbReference type="GO" id="GO:0016020">
    <property type="term" value="C:membrane"/>
    <property type="evidence" value="ECO:0007669"/>
    <property type="project" value="InterPro"/>
</dbReference>
<organism evidence="3 4">
    <name type="scientific">Paralvinella palmiformis</name>
    <dbReference type="NCBI Taxonomy" id="53620"/>
    <lineage>
        <taxon>Eukaryota</taxon>
        <taxon>Metazoa</taxon>
        <taxon>Spiralia</taxon>
        <taxon>Lophotrochozoa</taxon>
        <taxon>Annelida</taxon>
        <taxon>Polychaeta</taxon>
        <taxon>Sedentaria</taxon>
        <taxon>Canalipalpata</taxon>
        <taxon>Terebellida</taxon>
        <taxon>Terebelliformia</taxon>
        <taxon>Alvinellidae</taxon>
        <taxon>Paralvinella</taxon>
    </lineage>
</organism>
<dbReference type="EMBL" id="JAODUP010000447">
    <property type="protein sequence ID" value="KAK2149538.1"/>
    <property type="molecule type" value="Genomic_DNA"/>
</dbReference>
<feature type="transmembrane region" description="Helical" evidence="1">
    <location>
        <begin position="336"/>
        <end position="357"/>
    </location>
</feature>
<reference evidence="3" key="1">
    <citation type="journal article" date="2023" name="Mol. Biol. Evol.">
        <title>Third-Generation Sequencing Reveals the Adaptive Role of the Epigenome in Three Deep-Sea Polychaetes.</title>
        <authorList>
            <person name="Perez M."/>
            <person name="Aroh O."/>
            <person name="Sun Y."/>
            <person name="Lan Y."/>
            <person name="Juniper S.K."/>
            <person name="Young C.R."/>
            <person name="Angers B."/>
            <person name="Qian P.Y."/>
        </authorList>
    </citation>
    <scope>NUCLEOTIDE SEQUENCE</scope>
    <source>
        <strain evidence="3">P08H-3</strain>
    </source>
</reference>
<keyword evidence="1" id="KW-1133">Transmembrane helix</keyword>
<feature type="transmembrane region" description="Helical" evidence="1">
    <location>
        <begin position="251"/>
        <end position="268"/>
    </location>
</feature>
<comment type="caution">
    <text evidence="3">The sequence shown here is derived from an EMBL/GenBank/DDBJ whole genome shotgun (WGS) entry which is preliminary data.</text>
</comment>
<dbReference type="InterPro" id="IPR009637">
    <property type="entry name" value="GPR107/GPR108-like"/>
</dbReference>
<feature type="transmembrane region" description="Helical" evidence="1">
    <location>
        <begin position="223"/>
        <end position="239"/>
    </location>
</feature>
<evidence type="ECO:0000313" key="4">
    <source>
        <dbReference type="Proteomes" id="UP001208570"/>
    </source>
</evidence>
<accession>A0AAD9JAK9</accession>
<protein>
    <submittedName>
        <fullName evidence="3">Uncharacterized protein</fullName>
    </submittedName>
</protein>
<feature type="transmembrane region" description="Helical" evidence="1">
    <location>
        <begin position="178"/>
        <end position="197"/>
    </location>
</feature>
<keyword evidence="2" id="KW-0732">Signal</keyword>
<dbReference type="PANTHER" id="PTHR21229:SF84">
    <property type="match status" value="1"/>
</dbReference>
<feature type="chain" id="PRO_5042201200" evidence="2">
    <location>
        <begin position="24"/>
        <end position="446"/>
    </location>
</feature>
<keyword evidence="1" id="KW-0812">Transmembrane</keyword>
<evidence type="ECO:0000256" key="2">
    <source>
        <dbReference type="SAM" id="SignalP"/>
    </source>
</evidence>
<evidence type="ECO:0000256" key="1">
    <source>
        <dbReference type="SAM" id="Phobius"/>
    </source>
</evidence>
<evidence type="ECO:0000313" key="3">
    <source>
        <dbReference type="EMBL" id="KAK2149538.1"/>
    </source>
</evidence>
<sequence>MDSAGTIPLWACLMVTAWRVGECRIYYNTIPIAPRAHYTVLMDRGFGFLTDGELHFSMSCSDKNIEDKPEFWLLFCSSADVREFTRMSFTQLTFDCQRLLQTESNYMSNKANAYCVRHRIPQNSSKLPQDHYVFSQQMEQAFYTMVLLQCREVNKDKLENASIYPFTTCQFSNRLHQLISCAPIFKVILVVLVLLWWQEISNTGVEPKDISSIRVFVKSVEDALLFVTMMIIAEGWGVIRCRIKHYRWTSLILLFLLFATSLMCVQWVHQYFLAFSVCCVVLIMYKTLKWSSHNIDLLRRRRHKIRRFISRHNLRYKGIVTLDTQIMQKLNIFQRFRVVCATFSMIYAIAITVATFLHEYTDIKALTFEIPKLLVYISIGVIFRLRNFEPYENIELVPPKENVVVIELPDVCHGHVDPHVTLGIPLHFKVEKETQTPRRRWRAPIM</sequence>
<keyword evidence="4" id="KW-1185">Reference proteome</keyword>